<accession>A0A2U2B3A1</accession>
<dbReference type="EMBL" id="QEWP01000034">
    <property type="protein sequence ID" value="PWD97546.1"/>
    <property type="molecule type" value="Genomic_DNA"/>
</dbReference>
<dbReference type="PANTHER" id="PTHR30265">
    <property type="entry name" value="RHO-INTERACTING TRANSCRIPTION TERMINATION FACTOR NUSG"/>
    <property type="match status" value="1"/>
</dbReference>
<feature type="domain" description="KOW" evidence="5">
    <location>
        <begin position="116"/>
        <end position="143"/>
    </location>
</feature>
<dbReference type="InterPro" id="IPR006645">
    <property type="entry name" value="NGN-like_dom"/>
</dbReference>
<protein>
    <submittedName>
        <fullName evidence="6">Antitermination protein NusG</fullName>
    </submittedName>
</protein>
<dbReference type="OrthoDB" id="9796143at2"/>
<evidence type="ECO:0000259" key="5">
    <source>
        <dbReference type="SMART" id="SM00739"/>
    </source>
</evidence>
<keyword evidence="1" id="KW-0889">Transcription antitermination</keyword>
<dbReference type="PANTHER" id="PTHR30265:SF4">
    <property type="entry name" value="KOW MOTIF FAMILY PROTEIN, EXPRESSED"/>
    <property type="match status" value="1"/>
</dbReference>
<sequence>MEKKEDVFQWYALYTKSRAEKKVYEQLKGFGIEVYLPLKKEQRQWSDRKKWVEVPVINSYIFVKITSAQYREVFNATGVVAYVSHKGKAVAIPAREIDAMRRTIENKLSFSVEADTLRKGEKVTITSGPLKNIEGEVEEIQGTKKLYLRISHIGYVLVLNLDEVERVK</sequence>
<evidence type="ECO:0000256" key="3">
    <source>
        <dbReference type="ARBA" id="ARBA00023163"/>
    </source>
</evidence>
<dbReference type="SMART" id="SM00739">
    <property type="entry name" value="KOW"/>
    <property type="match status" value="1"/>
</dbReference>
<dbReference type="RefSeq" id="WP_109266296.1">
    <property type="nucleotide sequence ID" value="NZ_QEWP01000034.1"/>
</dbReference>
<keyword evidence="2" id="KW-0805">Transcription regulation</keyword>
<dbReference type="GO" id="GO:0006354">
    <property type="term" value="P:DNA-templated transcription elongation"/>
    <property type="evidence" value="ECO:0007669"/>
    <property type="project" value="InterPro"/>
</dbReference>
<evidence type="ECO:0000256" key="2">
    <source>
        <dbReference type="ARBA" id="ARBA00023015"/>
    </source>
</evidence>
<keyword evidence="3" id="KW-0804">Transcription</keyword>
<evidence type="ECO:0000313" key="6">
    <source>
        <dbReference type="EMBL" id="PWD97546.1"/>
    </source>
</evidence>
<dbReference type="Proteomes" id="UP000244956">
    <property type="component" value="Unassembled WGS sequence"/>
</dbReference>
<reference evidence="6 7" key="1">
    <citation type="submission" date="2018-05" db="EMBL/GenBank/DDBJ databases">
        <title>Marinilabilia rubrum sp. nov., isolated from saltern sediment.</title>
        <authorList>
            <person name="Zhang R."/>
        </authorList>
    </citation>
    <scope>NUCLEOTIDE SEQUENCE [LARGE SCALE GENOMIC DNA]</scope>
    <source>
        <strain evidence="6 7">WTE16</strain>
    </source>
</reference>
<evidence type="ECO:0000313" key="7">
    <source>
        <dbReference type="Proteomes" id="UP000244956"/>
    </source>
</evidence>
<evidence type="ECO:0000256" key="1">
    <source>
        <dbReference type="ARBA" id="ARBA00022814"/>
    </source>
</evidence>
<keyword evidence="7" id="KW-1185">Reference proteome</keyword>
<feature type="domain" description="NusG-like N-terminal" evidence="4">
    <location>
        <begin position="7"/>
        <end position="104"/>
    </location>
</feature>
<dbReference type="Pfam" id="PF02357">
    <property type="entry name" value="NusG"/>
    <property type="match status" value="1"/>
</dbReference>
<proteinExistence type="predicted"/>
<dbReference type="SUPFAM" id="SSF50104">
    <property type="entry name" value="Translation proteins SH3-like domain"/>
    <property type="match status" value="1"/>
</dbReference>
<comment type="caution">
    <text evidence="6">The sequence shown here is derived from an EMBL/GenBank/DDBJ whole genome shotgun (WGS) entry which is preliminary data.</text>
</comment>
<evidence type="ECO:0000259" key="4">
    <source>
        <dbReference type="SMART" id="SM00738"/>
    </source>
</evidence>
<gene>
    <name evidence="6" type="ORF">DDZ16_20235</name>
</gene>
<name>A0A2U2B3A1_9BACT</name>
<dbReference type="InterPro" id="IPR043425">
    <property type="entry name" value="NusG-like"/>
</dbReference>
<dbReference type="GO" id="GO:0031564">
    <property type="term" value="P:transcription antitermination"/>
    <property type="evidence" value="ECO:0007669"/>
    <property type="project" value="UniProtKB-KW"/>
</dbReference>
<dbReference type="SMART" id="SM00738">
    <property type="entry name" value="NGN"/>
    <property type="match status" value="1"/>
</dbReference>
<dbReference type="CDD" id="cd09895">
    <property type="entry name" value="NGN_SP_UpxY"/>
    <property type="match status" value="1"/>
</dbReference>
<dbReference type="InterPro" id="IPR036735">
    <property type="entry name" value="NGN_dom_sf"/>
</dbReference>
<organism evidence="6 7">
    <name type="scientific">Marinilabilia rubra</name>
    <dbReference type="NCBI Taxonomy" id="2162893"/>
    <lineage>
        <taxon>Bacteria</taxon>
        <taxon>Pseudomonadati</taxon>
        <taxon>Bacteroidota</taxon>
        <taxon>Bacteroidia</taxon>
        <taxon>Marinilabiliales</taxon>
        <taxon>Marinilabiliaceae</taxon>
        <taxon>Marinilabilia</taxon>
    </lineage>
</organism>
<dbReference type="AlphaFoldDB" id="A0A2U2B3A1"/>
<dbReference type="SUPFAM" id="SSF82679">
    <property type="entry name" value="N-utilization substance G protein NusG, N-terminal domain"/>
    <property type="match status" value="1"/>
</dbReference>
<dbReference type="Gene3D" id="3.30.70.940">
    <property type="entry name" value="NusG, N-terminal domain"/>
    <property type="match status" value="1"/>
</dbReference>
<dbReference type="InterPro" id="IPR005824">
    <property type="entry name" value="KOW"/>
</dbReference>
<dbReference type="NCBIfam" id="NF033644">
    <property type="entry name" value="antiterm_UpxY"/>
    <property type="match status" value="1"/>
</dbReference>
<dbReference type="InterPro" id="IPR008991">
    <property type="entry name" value="Translation_prot_SH3-like_sf"/>
</dbReference>